<reference evidence="14 15" key="1">
    <citation type="submission" date="2013-01" db="EMBL/GenBank/DDBJ databases">
        <authorList>
            <person name="Fiebig A."/>
            <person name="Goeker M."/>
            <person name="Klenk H.-P.P."/>
        </authorList>
    </citation>
    <scope>NUCLEOTIDE SEQUENCE [LARGE SCALE GENOMIC DNA]</scope>
    <source>
        <strain evidence="14 15">DSM 24838</strain>
    </source>
</reference>
<feature type="transmembrane region" description="Helical" evidence="13">
    <location>
        <begin position="110"/>
        <end position="128"/>
    </location>
</feature>
<evidence type="ECO:0000256" key="3">
    <source>
        <dbReference type="ARBA" id="ARBA00007244"/>
    </source>
</evidence>
<dbReference type="RefSeq" id="WP_018304243.1">
    <property type="nucleotide sequence ID" value="NZ_KB902312.1"/>
</dbReference>
<feature type="transmembrane region" description="Helical" evidence="13">
    <location>
        <begin position="70"/>
        <end position="89"/>
    </location>
</feature>
<dbReference type="Proteomes" id="UP000035100">
    <property type="component" value="Unassembled WGS sequence"/>
</dbReference>
<dbReference type="NCBIfam" id="TIGR02970">
    <property type="entry name" value="succ_dehyd_cytB"/>
    <property type="match status" value="1"/>
</dbReference>
<dbReference type="InterPro" id="IPR034804">
    <property type="entry name" value="SQR/QFR_C/D"/>
</dbReference>
<accession>A0A0D0Q7Q4</accession>
<dbReference type="GO" id="GO:0016020">
    <property type="term" value="C:membrane"/>
    <property type="evidence" value="ECO:0007669"/>
    <property type="project" value="UniProtKB-SubCell"/>
</dbReference>
<evidence type="ECO:0000256" key="4">
    <source>
        <dbReference type="ARBA" id="ARBA00020076"/>
    </source>
</evidence>
<keyword evidence="14" id="KW-0560">Oxidoreductase</keyword>
<dbReference type="eggNOG" id="COG2009">
    <property type="taxonomic scope" value="Bacteria"/>
</dbReference>
<proteinExistence type="inferred from homology"/>
<comment type="subcellular location">
    <subcellularLocation>
        <location evidence="2">Membrane</location>
        <topology evidence="2">Multi-pass membrane protein</topology>
    </subcellularLocation>
</comment>
<keyword evidence="8 13" id="KW-1133">Transmembrane helix</keyword>
<comment type="function">
    <text evidence="1">Membrane-anchoring subunit of succinate dehydrogenase (SDH).</text>
</comment>
<keyword evidence="7 12" id="KW-0479">Metal-binding</keyword>
<keyword evidence="15" id="KW-1185">Reference proteome</keyword>
<evidence type="ECO:0000256" key="2">
    <source>
        <dbReference type="ARBA" id="ARBA00004141"/>
    </source>
</evidence>
<keyword evidence="9 12" id="KW-0408">Iron</keyword>
<dbReference type="GO" id="GO:0006099">
    <property type="term" value="P:tricarboxylic acid cycle"/>
    <property type="evidence" value="ECO:0007669"/>
    <property type="project" value="InterPro"/>
</dbReference>
<dbReference type="Pfam" id="PF01127">
    <property type="entry name" value="Sdh_cyt"/>
    <property type="match status" value="1"/>
</dbReference>
<keyword evidence="6 13" id="KW-0812">Transmembrane</keyword>
<evidence type="ECO:0000256" key="5">
    <source>
        <dbReference type="ARBA" id="ARBA00022617"/>
    </source>
</evidence>
<dbReference type="PIRSF" id="PIRSF000178">
    <property type="entry name" value="SDH_cyt_b560"/>
    <property type="match status" value="1"/>
</dbReference>
<keyword evidence="10 13" id="KW-0472">Membrane</keyword>
<dbReference type="EMBL" id="AONG01000005">
    <property type="protein sequence ID" value="KIQ70499.1"/>
    <property type="molecule type" value="Genomic_DNA"/>
</dbReference>
<evidence type="ECO:0000256" key="11">
    <source>
        <dbReference type="ARBA" id="ARBA00025912"/>
    </source>
</evidence>
<dbReference type="GO" id="GO:0016491">
    <property type="term" value="F:oxidoreductase activity"/>
    <property type="evidence" value="ECO:0007669"/>
    <property type="project" value="UniProtKB-KW"/>
</dbReference>
<dbReference type="SUPFAM" id="SSF81343">
    <property type="entry name" value="Fumarate reductase respiratory complex transmembrane subunits"/>
    <property type="match status" value="1"/>
</dbReference>
<sequence length="129" mass="14046">MADVNRGNRPLSPFMIGPYYRPQWTSMTSIFTRITGNGLIVAAALTVWWFLAAAAGPDAYRVANGVITSWFGDIVMTLSVAALWYHTLAGIRHLIWDTGRMLEVGRAERLGQAAVAGAVILTILTVLIV</sequence>
<comment type="caution">
    <text evidence="14">The sequence shown here is derived from an EMBL/GenBank/DDBJ whole genome shotgun (WGS) entry which is preliminary data.</text>
</comment>
<dbReference type="Gene3D" id="1.20.1300.10">
    <property type="entry name" value="Fumarate reductase/succinate dehydrogenase, transmembrane subunit"/>
    <property type="match status" value="1"/>
</dbReference>
<evidence type="ECO:0000256" key="7">
    <source>
        <dbReference type="ARBA" id="ARBA00022723"/>
    </source>
</evidence>
<name>A0A0D0Q7Q4_9RHOB</name>
<evidence type="ECO:0000256" key="9">
    <source>
        <dbReference type="ARBA" id="ARBA00023004"/>
    </source>
</evidence>
<dbReference type="CDD" id="cd03499">
    <property type="entry name" value="SQR_TypeC_SdhC"/>
    <property type="match status" value="1"/>
</dbReference>
<dbReference type="PANTHER" id="PTHR10978:SF5">
    <property type="entry name" value="SUCCINATE DEHYDROGENASE CYTOCHROME B560 SUBUNIT, MITOCHONDRIAL"/>
    <property type="match status" value="1"/>
</dbReference>
<comment type="subunit">
    <text evidence="11">Part of an enzyme complex containing four subunits: a flavoprotein, an iron-sulfur protein, plus two membrane-anchoring proteins, SdhC and SdhD. The complex can form homotrimers.</text>
</comment>
<dbReference type="PROSITE" id="PS01001">
    <property type="entry name" value="SDH_CYT_2"/>
    <property type="match status" value="1"/>
</dbReference>
<keyword evidence="5 12" id="KW-0349">Heme</keyword>
<evidence type="ECO:0000256" key="6">
    <source>
        <dbReference type="ARBA" id="ARBA00022692"/>
    </source>
</evidence>
<evidence type="ECO:0000256" key="10">
    <source>
        <dbReference type="ARBA" id="ARBA00023136"/>
    </source>
</evidence>
<dbReference type="STRING" id="1123501.Wenmar_00875"/>
<evidence type="ECO:0000256" key="12">
    <source>
        <dbReference type="PIRSR" id="PIRSR000178-1"/>
    </source>
</evidence>
<dbReference type="InterPro" id="IPR000701">
    <property type="entry name" value="SuccDH_FuR_B_TM-su"/>
</dbReference>
<feature type="binding site" description="axial binding residue" evidence="12">
    <location>
        <position position="86"/>
    </location>
    <ligand>
        <name>heme</name>
        <dbReference type="ChEBI" id="CHEBI:30413"/>
        <note>ligand shared with second transmembrane subunit</note>
    </ligand>
    <ligandPart>
        <name>Fe</name>
        <dbReference type="ChEBI" id="CHEBI:18248"/>
    </ligandPart>
</feature>
<evidence type="ECO:0000256" key="8">
    <source>
        <dbReference type="ARBA" id="ARBA00022989"/>
    </source>
</evidence>
<comment type="similarity">
    <text evidence="3">Belongs to the cytochrome b560 family.</text>
</comment>
<dbReference type="AlphaFoldDB" id="A0A0D0Q7Q4"/>
<evidence type="ECO:0000256" key="1">
    <source>
        <dbReference type="ARBA" id="ARBA00004050"/>
    </source>
</evidence>
<organism evidence="14 15">
    <name type="scientific">Wenxinia marina DSM 24838</name>
    <dbReference type="NCBI Taxonomy" id="1123501"/>
    <lineage>
        <taxon>Bacteria</taxon>
        <taxon>Pseudomonadati</taxon>
        <taxon>Pseudomonadota</taxon>
        <taxon>Alphaproteobacteria</taxon>
        <taxon>Rhodobacterales</taxon>
        <taxon>Roseobacteraceae</taxon>
        <taxon>Wenxinia</taxon>
    </lineage>
</organism>
<dbReference type="PANTHER" id="PTHR10978">
    <property type="entry name" value="SUCCINATE DEHYDROGENASE CYTOCHROME B560 SUBUNIT"/>
    <property type="match status" value="1"/>
</dbReference>
<evidence type="ECO:0000313" key="14">
    <source>
        <dbReference type="EMBL" id="KIQ70499.1"/>
    </source>
</evidence>
<gene>
    <name evidence="14" type="ORF">Wenmar_00875</name>
</gene>
<dbReference type="InterPro" id="IPR018495">
    <property type="entry name" value="Succ_DH_cyt_bsu_CS"/>
</dbReference>
<feature type="transmembrane region" description="Helical" evidence="13">
    <location>
        <begin position="30"/>
        <end position="50"/>
    </location>
</feature>
<evidence type="ECO:0000313" key="15">
    <source>
        <dbReference type="Proteomes" id="UP000035100"/>
    </source>
</evidence>
<evidence type="ECO:0000256" key="13">
    <source>
        <dbReference type="SAM" id="Phobius"/>
    </source>
</evidence>
<comment type="cofactor">
    <cofactor evidence="12">
        <name>heme</name>
        <dbReference type="ChEBI" id="CHEBI:30413"/>
    </cofactor>
    <text evidence="12">The heme is bound between the two transmembrane subunits.</text>
</comment>
<dbReference type="GO" id="GO:0046872">
    <property type="term" value="F:metal ion binding"/>
    <property type="evidence" value="ECO:0007669"/>
    <property type="project" value="UniProtKB-KW"/>
</dbReference>
<dbReference type="InterPro" id="IPR014314">
    <property type="entry name" value="Succ_DH_cytb556"/>
</dbReference>
<protein>
    <recommendedName>
        <fullName evidence="4">Succinate dehydrogenase cytochrome b556 subunit</fullName>
    </recommendedName>
</protein>
<dbReference type="OrthoDB" id="9799441at2"/>
<dbReference type="PATRIC" id="fig|1123501.6.peg.943"/>
<dbReference type="GO" id="GO:0009055">
    <property type="term" value="F:electron transfer activity"/>
    <property type="evidence" value="ECO:0007669"/>
    <property type="project" value="InterPro"/>
</dbReference>